<evidence type="ECO:0000313" key="8">
    <source>
        <dbReference type="Proteomes" id="UP000017052"/>
    </source>
</evidence>
<dbReference type="Proteomes" id="UP000017052">
    <property type="component" value="Unassembled WGS sequence"/>
</dbReference>
<keyword evidence="8" id="KW-1185">Reference proteome</keyword>
<comment type="similarity">
    <text evidence="2">Belongs to the transposase mutator family.</text>
</comment>
<dbReference type="InterPro" id="IPR001207">
    <property type="entry name" value="Transposase_mutator"/>
</dbReference>
<evidence type="ECO:0000256" key="3">
    <source>
        <dbReference type="ARBA" id="ARBA00022578"/>
    </source>
</evidence>
<feature type="region of interest" description="Disordered" evidence="6">
    <location>
        <begin position="29"/>
        <end position="100"/>
    </location>
</feature>
<evidence type="ECO:0000256" key="1">
    <source>
        <dbReference type="ARBA" id="ARBA00002190"/>
    </source>
</evidence>
<accession>U2RV97</accession>
<proteinExistence type="inferred from homology"/>
<comment type="caution">
    <text evidence="7">The sequence shown here is derived from an EMBL/GenBank/DDBJ whole genome shotgun (WGS) entry which is preliminary data.</text>
</comment>
<evidence type="ECO:0000256" key="6">
    <source>
        <dbReference type="SAM" id="MobiDB-lite"/>
    </source>
</evidence>
<keyword evidence="3" id="KW-0815">Transposition</keyword>
<evidence type="ECO:0000256" key="4">
    <source>
        <dbReference type="ARBA" id="ARBA00023125"/>
    </source>
</evidence>
<evidence type="ECO:0000313" key="7">
    <source>
        <dbReference type="EMBL" id="ERK57473.1"/>
    </source>
</evidence>
<evidence type="ECO:0000256" key="2">
    <source>
        <dbReference type="ARBA" id="ARBA00010961"/>
    </source>
</evidence>
<sequence>MELTGSDGLLPALLKEALERGLAAELTDHLGYEKGGPTPVARGNARNGTTTKTIDSEAGSFETRGPPRPRRHVHAPPGQEGSAAHGRVGRDDHQPVRRRN</sequence>
<name>U2RV97_9ACTN</name>
<dbReference type="GO" id="GO:0006313">
    <property type="term" value="P:DNA transposition"/>
    <property type="evidence" value="ECO:0007669"/>
    <property type="project" value="InterPro"/>
</dbReference>
<protein>
    <submittedName>
        <fullName evidence="7">Transposase, mutator-like family protein</fullName>
    </submittedName>
</protein>
<feature type="compositionally biased region" description="Basic and acidic residues" evidence="6">
    <location>
        <begin position="88"/>
        <end position="100"/>
    </location>
</feature>
<dbReference type="GO" id="GO:0003677">
    <property type="term" value="F:DNA binding"/>
    <property type="evidence" value="ECO:0007669"/>
    <property type="project" value="UniProtKB-KW"/>
</dbReference>
<keyword evidence="4" id="KW-0238">DNA-binding</keyword>
<gene>
    <name evidence="7" type="ORF">HMPREF0682_1924</name>
</gene>
<comment type="function">
    <text evidence="1">Required for the transposition of the insertion element.</text>
</comment>
<dbReference type="AlphaFoldDB" id="U2RV97"/>
<dbReference type="Pfam" id="PF00872">
    <property type="entry name" value="Transposase_mut"/>
    <property type="match status" value="1"/>
</dbReference>
<organism evidence="7 8">
    <name type="scientific">Propionibacterium acidifaciens F0233</name>
    <dbReference type="NCBI Taxonomy" id="553198"/>
    <lineage>
        <taxon>Bacteria</taxon>
        <taxon>Bacillati</taxon>
        <taxon>Actinomycetota</taxon>
        <taxon>Actinomycetes</taxon>
        <taxon>Propionibacteriales</taxon>
        <taxon>Propionibacteriaceae</taxon>
        <taxon>Propionibacterium</taxon>
    </lineage>
</organism>
<reference evidence="7" key="1">
    <citation type="submission" date="2013-08" db="EMBL/GenBank/DDBJ databases">
        <authorList>
            <person name="Durkin A.S."/>
            <person name="Haft D.R."/>
            <person name="McCorrison J."/>
            <person name="Torralba M."/>
            <person name="Gillis M."/>
            <person name="Haft D.H."/>
            <person name="Methe B."/>
            <person name="Sutton G."/>
            <person name="Nelson K.E."/>
        </authorList>
    </citation>
    <scope>NUCLEOTIDE SEQUENCE [LARGE SCALE GENOMIC DNA]</scope>
    <source>
        <strain evidence="7">F0233</strain>
    </source>
</reference>
<dbReference type="GO" id="GO:0004803">
    <property type="term" value="F:transposase activity"/>
    <property type="evidence" value="ECO:0007669"/>
    <property type="project" value="InterPro"/>
</dbReference>
<evidence type="ECO:0000256" key="5">
    <source>
        <dbReference type="ARBA" id="ARBA00023172"/>
    </source>
</evidence>
<dbReference type="EMBL" id="ACVN02000153">
    <property type="protein sequence ID" value="ERK57473.1"/>
    <property type="molecule type" value="Genomic_DNA"/>
</dbReference>
<keyword evidence="5" id="KW-0233">DNA recombination</keyword>